<feature type="compositionally biased region" description="Pro residues" evidence="1">
    <location>
        <begin position="541"/>
        <end position="551"/>
    </location>
</feature>
<protein>
    <submittedName>
        <fullName evidence="3">Hydroxyacylglutathione hydrolase</fullName>
    </submittedName>
</protein>
<dbReference type="Pfam" id="PF13454">
    <property type="entry name" value="NAD_binding_9"/>
    <property type="match status" value="1"/>
</dbReference>
<evidence type="ECO:0000313" key="4">
    <source>
        <dbReference type="Proteomes" id="UP000319478"/>
    </source>
</evidence>
<dbReference type="PANTHER" id="PTHR40254:SF1">
    <property type="entry name" value="BLR0577 PROTEIN"/>
    <property type="match status" value="1"/>
</dbReference>
<accession>A0ABQ0SHD1</accession>
<feature type="region of interest" description="Disordered" evidence="1">
    <location>
        <begin position="493"/>
        <end position="594"/>
    </location>
</feature>
<organism evidence="3 4">
    <name type="scientific">Novacetimonas hansenii</name>
    <name type="common">Komagataeibacter hansenii</name>
    <dbReference type="NCBI Taxonomy" id="436"/>
    <lineage>
        <taxon>Bacteria</taxon>
        <taxon>Pseudomonadati</taxon>
        <taxon>Pseudomonadota</taxon>
        <taxon>Alphaproteobacteria</taxon>
        <taxon>Acetobacterales</taxon>
        <taxon>Acetobacteraceae</taxon>
        <taxon>Novacetimonas</taxon>
    </lineage>
</organism>
<name>A0ABQ0SHD1_NOVHA</name>
<dbReference type="InterPro" id="IPR038732">
    <property type="entry name" value="HpyO/CreE_NAD-binding"/>
</dbReference>
<dbReference type="InterPro" id="IPR052189">
    <property type="entry name" value="L-asp_N-monooxygenase_NS-form"/>
</dbReference>
<feature type="compositionally biased region" description="Basic and acidic residues" evidence="1">
    <location>
        <begin position="552"/>
        <end position="588"/>
    </location>
</feature>
<reference evidence="3 4" key="1">
    <citation type="submission" date="2019-06" db="EMBL/GenBank/DDBJ databases">
        <title>Whole genome shotgun sequence of Komagataeibacter hansenii NBRC 14820.</title>
        <authorList>
            <person name="Hosoyama A."/>
            <person name="Uohara A."/>
            <person name="Ohji S."/>
            <person name="Ichikawa N."/>
        </authorList>
    </citation>
    <scope>NUCLEOTIDE SEQUENCE [LARGE SCALE GENOMIC DNA]</scope>
    <source>
        <strain evidence="3 4">NBRC 14820</strain>
    </source>
</reference>
<dbReference type="EMBL" id="BJNN01000138">
    <property type="protein sequence ID" value="GEC64816.1"/>
    <property type="molecule type" value="Genomic_DNA"/>
</dbReference>
<dbReference type="GO" id="GO:0016787">
    <property type="term" value="F:hydrolase activity"/>
    <property type="evidence" value="ECO:0007669"/>
    <property type="project" value="UniProtKB-KW"/>
</dbReference>
<dbReference type="Proteomes" id="UP000319478">
    <property type="component" value="Unassembled WGS sequence"/>
</dbReference>
<dbReference type="InterPro" id="IPR036188">
    <property type="entry name" value="FAD/NAD-bd_sf"/>
</dbReference>
<dbReference type="Gene3D" id="3.50.50.60">
    <property type="entry name" value="FAD/NAD(P)-binding domain"/>
    <property type="match status" value="1"/>
</dbReference>
<evidence type="ECO:0000313" key="3">
    <source>
        <dbReference type="EMBL" id="GEC64816.1"/>
    </source>
</evidence>
<gene>
    <name evidence="3" type="ORF">GHA01_26650</name>
</gene>
<evidence type="ECO:0000259" key="2">
    <source>
        <dbReference type="Pfam" id="PF13454"/>
    </source>
</evidence>
<dbReference type="PANTHER" id="PTHR40254">
    <property type="entry name" value="BLR0577 PROTEIN"/>
    <property type="match status" value="1"/>
</dbReference>
<keyword evidence="4" id="KW-1185">Reference proteome</keyword>
<keyword evidence="3" id="KW-0378">Hydrolase</keyword>
<sequence length="594" mass="63918">MRVMATTLADTLSDTVPDTLPVPHIAIIGGGFSGAALAWHLTRREGEGDGADAGGPPARRVTVFEPRPTLGAGVAYGTADPHHRINVTATRMSLDTDNPGDFMDWIVRTDAVAGDDAACRPDGTCFPARAVFGRYVAARIAPLLASGQVTHHRASVVAAYRRDDNRWVITTSDGAEMVADIVVIATSHPPPRPPGPLRALSLRPGAHPVLVANPWNAGALDDIAPTDRVLVVGTGLSMADAIATLEARGHRGPVVAISRRGQRSRSHATREVDAFGAFTTPPARTARDVLRRVRATLRDNAPQPWQAVVDRLREQAPDIWAALPLPERRRLIRHLRPFWDTHRFRLAPPTEDIVRGRERAGLLTFMAARLTHARVEDETFRVTLRHGNGHAREAAFDAIITTTGPAHGDIIAAQPFLAGLAARGMVEMDPTGLGLHVDALGRACVGTHPEATLFVAGPLARGRFGELMGLPEVSRQVARLATVLRALVAQGAHRDSAARHGSDRHSANHTITDRANTDRVDTDRADTDHANTDHDSAPARAPQPEPASPEPAHPEAEHLEAAHREPAHRDGLHEDISHGDIARPDIPQHEQVTS</sequence>
<feature type="domain" description="FAD-dependent urate hydroxylase HpyO/Asp monooxygenase CreE-like FAD/NAD(P)-binding" evidence="2">
    <location>
        <begin position="26"/>
        <end position="188"/>
    </location>
</feature>
<evidence type="ECO:0000256" key="1">
    <source>
        <dbReference type="SAM" id="MobiDB-lite"/>
    </source>
</evidence>
<proteinExistence type="predicted"/>
<comment type="caution">
    <text evidence="3">The sequence shown here is derived from an EMBL/GenBank/DDBJ whole genome shotgun (WGS) entry which is preliminary data.</text>
</comment>
<dbReference type="SUPFAM" id="SSF51905">
    <property type="entry name" value="FAD/NAD(P)-binding domain"/>
    <property type="match status" value="1"/>
</dbReference>
<feature type="compositionally biased region" description="Basic and acidic residues" evidence="1">
    <location>
        <begin position="493"/>
        <end position="537"/>
    </location>
</feature>